<dbReference type="GeneID" id="95782587"/>
<evidence type="ECO:0000313" key="1">
    <source>
        <dbReference type="EMBL" id="RXS57911.1"/>
    </source>
</evidence>
<dbReference type="AlphaFoldDB" id="A0A4Q1QV89"/>
<gene>
    <name evidence="1" type="ORF">EST54_32405</name>
</gene>
<accession>A0A4Q1QV89</accession>
<organism evidence="1 2">
    <name type="scientific">Streptomyces sioyaensis</name>
    <dbReference type="NCBI Taxonomy" id="67364"/>
    <lineage>
        <taxon>Bacteria</taxon>
        <taxon>Bacillati</taxon>
        <taxon>Actinomycetota</taxon>
        <taxon>Actinomycetes</taxon>
        <taxon>Kitasatosporales</taxon>
        <taxon>Streptomycetaceae</taxon>
        <taxon>Streptomyces</taxon>
    </lineage>
</organism>
<reference evidence="1 2" key="1">
    <citation type="submission" date="2019-01" db="EMBL/GenBank/DDBJ databases">
        <title>Draft genome sequences of the type strain Streptomyces sioyaensis DSM 40032 and its novel strain, TM32, a thermotolerant antibiotics-producing actinobacterium.</title>
        <authorList>
            <person name="Nakaew N."/>
            <person name="Lumyong S."/>
            <person name="Sloan W.T."/>
            <person name="Sungthong R."/>
        </authorList>
    </citation>
    <scope>NUCLEOTIDE SEQUENCE [LARGE SCALE GENOMIC DNA]</scope>
    <source>
        <strain evidence="1 2">DSM 40032</strain>
    </source>
</reference>
<proteinExistence type="predicted"/>
<keyword evidence="2" id="KW-1185">Reference proteome</keyword>
<comment type="caution">
    <text evidence="1">The sequence shown here is derived from an EMBL/GenBank/DDBJ whole genome shotgun (WGS) entry which is preliminary data.</text>
</comment>
<dbReference type="RefSeq" id="WP_129251259.1">
    <property type="nucleotide sequence ID" value="NZ_JABZEL010000009.1"/>
</dbReference>
<protein>
    <submittedName>
        <fullName evidence="1">Uncharacterized protein</fullName>
    </submittedName>
</protein>
<dbReference type="EMBL" id="SDIF01000200">
    <property type="protein sequence ID" value="RXS57911.1"/>
    <property type="molecule type" value="Genomic_DNA"/>
</dbReference>
<dbReference type="Proteomes" id="UP000289482">
    <property type="component" value="Unassembled WGS sequence"/>
</dbReference>
<name>A0A4Q1QV89_9ACTN</name>
<sequence length="171" mass="18259">MATETHAFVDWTSRDSDQRATGAMDGRTVTVRGPLRETDLNEEYTGFGTSSFDPSLPTSDAIELKSKPENPEFTVDFGAEVHDAVFYLGSLGSILTLPVDTVATKLSGDQDFTVENNNVVVGVAKNATATAPSDSNGSVRISRPTPFRSITFNLKPNAAIEEDGVMLQIGG</sequence>
<evidence type="ECO:0000313" key="2">
    <source>
        <dbReference type="Proteomes" id="UP000289482"/>
    </source>
</evidence>